<dbReference type="InterPro" id="IPR018062">
    <property type="entry name" value="HTH_AraC-typ_CS"/>
</dbReference>
<dbReference type="PRINTS" id="PR00032">
    <property type="entry name" value="HTHARAC"/>
</dbReference>
<organism evidence="5 6">
    <name type="scientific">Neglectibacter timonensis</name>
    <dbReference type="NCBI Taxonomy" id="1776382"/>
    <lineage>
        <taxon>Bacteria</taxon>
        <taxon>Bacillati</taxon>
        <taxon>Bacillota</taxon>
        <taxon>Clostridia</taxon>
        <taxon>Eubacteriales</taxon>
        <taxon>Oscillospiraceae</taxon>
        <taxon>Neglectibacter</taxon>
    </lineage>
</organism>
<dbReference type="GeneID" id="90532380"/>
<evidence type="ECO:0000256" key="1">
    <source>
        <dbReference type="ARBA" id="ARBA00023015"/>
    </source>
</evidence>
<dbReference type="SMART" id="SM00342">
    <property type="entry name" value="HTH_ARAC"/>
    <property type="match status" value="1"/>
</dbReference>
<dbReference type="Pfam" id="PF12833">
    <property type="entry name" value="HTH_18"/>
    <property type="match status" value="1"/>
</dbReference>
<feature type="domain" description="HTH araC/xylS-type" evidence="4">
    <location>
        <begin position="303"/>
        <end position="401"/>
    </location>
</feature>
<dbReference type="PROSITE" id="PS00041">
    <property type="entry name" value="HTH_ARAC_FAMILY_1"/>
    <property type="match status" value="1"/>
</dbReference>
<keyword evidence="2" id="KW-0238">DNA-binding</keyword>
<evidence type="ECO:0000256" key="2">
    <source>
        <dbReference type="ARBA" id="ARBA00023125"/>
    </source>
</evidence>
<dbReference type="PANTHER" id="PTHR43280">
    <property type="entry name" value="ARAC-FAMILY TRANSCRIPTIONAL REGULATOR"/>
    <property type="match status" value="1"/>
</dbReference>
<dbReference type="InterPro" id="IPR020449">
    <property type="entry name" value="Tscrpt_reg_AraC-type_HTH"/>
</dbReference>
<protein>
    <submittedName>
        <fullName evidence="5">AraC family transcriptional regulator</fullName>
    </submittedName>
</protein>
<dbReference type="SUPFAM" id="SSF46689">
    <property type="entry name" value="Homeodomain-like"/>
    <property type="match status" value="2"/>
</dbReference>
<sequence>MEETTLKKLIFYGRHFSDLLNLCCRIVDTQERRFLAELCRDHPDFSPYCRNEECELLNTCLYGVNEAYRWGGKYIFYCPESFIFIASSVSDENGSLAGGMVLGPIIMGEMDDTVELYQNSDVQENVMSIVNLSTEMVNHIAEILAGVTEGISGVSHSLMGGIAFKQENFLQSLYEKKEIADPALAEVYPIETEKELQSVIRGGDKSGAQRLLNDLLGNIYLLSDFDVDLIKIRIIELLSVLSRAAIDAGAETEEIMWFNAACIREMQKCTAIEELSVWITGAMRRFLSYSFDFSAVKHSDTVYKVIDYIRRNYFRKITLDGIARHVNFSKTYLSRIFKEETGENISSYINKVRIDRAKLLLADQNISLVDVAALTGFEDQSYFTKVFKAITGQSPKKYRESRKR</sequence>
<dbReference type="PANTHER" id="PTHR43280:SF2">
    <property type="entry name" value="HTH-TYPE TRANSCRIPTIONAL REGULATOR EXSA"/>
    <property type="match status" value="1"/>
</dbReference>
<evidence type="ECO:0000313" key="6">
    <source>
        <dbReference type="Proteomes" id="UP001524473"/>
    </source>
</evidence>
<dbReference type="EMBL" id="JANFZH010000001">
    <property type="protein sequence ID" value="MCQ4838332.1"/>
    <property type="molecule type" value="Genomic_DNA"/>
</dbReference>
<proteinExistence type="predicted"/>
<name>A0ABT1RUI4_9FIRM</name>
<evidence type="ECO:0000259" key="4">
    <source>
        <dbReference type="PROSITE" id="PS01124"/>
    </source>
</evidence>
<evidence type="ECO:0000256" key="3">
    <source>
        <dbReference type="ARBA" id="ARBA00023163"/>
    </source>
</evidence>
<dbReference type="Gene3D" id="1.10.10.60">
    <property type="entry name" value="Homeodomain-like"/>
    <property type="match status" value="2"/>
</dbReference>
<dbReference type="InterPro" id="IPR018060">
    <property type="entry name" value="HTH_AraC"/>
</dbReference>
<evidence type="ECO:0000313" key="5">
    <source>
        <dbReference type="EMBL" id="MCQ4838332.1"/>
    </source>
</evidence>
<dbReference type="Proteomes" id="UP001524473">
    <property type="component" value="Unassembled WGS sequence"/>
</dbReference>
<dbReference type="RefSeq" id="WP_066863751.1">
    <property type="nucleotide sequence ID" value="NZ_CABKVV010000013.1"/>
</dbReference>
<dbReference type="InterPro" id="IPR009057">
    <property type="entry name" value="Homeodomain-like_sf"/>
</dbReference>
<accession>A0ABT1RUI4</accession>
<reference evidence="5 6" key="1">
    <citation type="submission" date="2022-06" db="EMBL/GenBank/DDBJ databases">
        <title>Isolation of gut microbiota from human fecal samples.</title>
        <authorList>
            <person name="Pamer E.G."/>
            <person name="Barat B."/>
            <person name="Waligurski E."/>
            <person name="Medina S."/>
            <person name="Paddock L."/>
            <person name="Mostad J."/>
        </authorList>
    </citation>
    <scope>NUCLEOTIDE SEQUENCE [LARGE SCALE GENOMIC DNA]</scope>
    <source>
        <strain evidence="5 6">DFI.9.73</strain>
    </source>
</reference>
<comment type="caution">
    <text evidence="5">The sequence shown here is derived from an EMBL/GenBank/DDBJ whole genome shotgun (WGS) entry which is preliminary data.</text>
</comment>
<gene>
    <name evidence="5" type="ORF">NE695_00205</name>
</gene>
<keyword evidence="3" id="KW-0804">Transcription</keyword>
<dbReference type="PROSITE" id="PS01124">
    <property type="entry name" value="HTH_ARAC_FAMILY_2"/>
    <property type="match status" value="1"/>
</dbReference>
<keyword evidence="6" id="KW-1185">Reference proteome</keyword>
<keyword evidence="1" id="KW-0805">Transcription regulation</keyword>